<gene>
    <name evidence="2" type="ORF">MHY01S_04750</name>
</gene>
<comment type="caution">
    <text evidence="2">The sequence shown here is derived from an EMBL/GenBank/DDBJ whole genome shotgun (WGS) entry which is preliminary data.</text>
</comment>
<feature type="compositionally biased region" description="Polar residues" evidence="1">
    <location>
        <begin position="92"/>
        <end position="101"/>
    </location>
</feature>
<evidence type="ECO:0000313" key="3">
    <source>
        <dbReference type="Proteomes" id="UP000321197"/>
    </source>
</evidence>
<name>A0A511QY62_9DEIN</name>
<organism evidence="2 3">
    <name type="scientific">Meiothermus hypogaeus NBRC 106114</name>
    <dbReference type="NCBI Taxonomy" id="1227553"/>
    <lineage>
        <taxon>Bacteria</taxon>
        <taxon>Thermotogati</taxon>
        <taxon>Deinococcota</taxon>
        <taxon>Deinococci</taxon>
        <taxon>Thermales</taxon>
        <taxon>Thermaceae</taxon>
        <taxon>Meiothermus</taxon>
    </lineage>
</organism>
<protein>
    <submittedName>
        <fullName evidence="2">Uncharacterized protein</fullName>
    </submittedName>
</protein>
<dbReference type="EMBL" id="BJXL01000008">
    <property type="protein sequence ID" value="GEM82309.1"/>
    <property type="molecule type" value="Genomic_DNA"/>
</dbReference>
<feature type="region of interest" description="Disordered" evidence="1">
    <location>
        <begin position="74"/>
        <end position="107"/>
    </location>
</feature>
<sequence>MVDGPLELCEFFRFLCGHVGQKHQNPLGVSECPHTRFERGALAVSVVTVEDGENPRGKVTRLCCQPPLQCKPSNPGFTPQNHRDAPIGNAQGMLQNSSQQDMALPGG</sequence>
<dbReference type="AlphaFoldDB" id="A0A511QY62"/>
<accession>A0A511QY62</accession>
<evidence type="ECO:0000313" key="2">
    <source>
        <dbReference type="EMBL" id="GEM82309.1"/>
    </source>
</evidence>
<proteinExistence type="predicted"/>
<dbReference type="Proteomes" id="UP000321197">
    <property type="component" value="Unassembled WGS sequence"/>
</dbReference>
<reference evidence="2 3" key="1">
    <citation type="submission" date="2019-07" db="EMBL/GenBank/DDBJ databases">
        <title>Whole genome shotgun sequence of Meiothermus hypogaeus NBRC 106114.</title>
        <authorList>
            <person name="Hosoyama A."/>
            <person name="Uohara A."/>
            <person name="Ohji S."/>
            <person name="Ichikawa N."/>
        </authorList>
    </citation>
    <scope>NUCLEOTIDE SEQUENCE [LARGE SCALE GENOMIC DNA]</scope>
    <source>
        <strain evidence="2 3">NBRC 106114</strain>
    </source>
</reference>
<evidence type="ECO:0000256" key="1">
    <source>
        <dbReference type="SAM" id="MobiDB-lite"/>
    </source>
</evidence>